<evidence type="ECO:0000313" key="5">
    <source>
        <dbReference type="EMBL" id="KRO24909.1"/>
    </source>
</evidence>
<keyword evidence="2" id="KW-0288">FMN</keyword>
<protein>
    <submittedName>
        <fullName evidence="5">p-nitrobenzoate reductase</fullName>
    </submittedName>
</protein>
<dbReference type="OrthoDB" id="9812105at2"/>
<keyword evidence="3" id="KW-0560">Oxidoreductase</keyword>
<accession>A0A0R2NLJ3</accession>
<reference evidence="5 6" key="1">
    <citation type="journal article" date="2015" name="Genome Announc.">
        <title>Expanding the biotechnology potential of lactobacilli through comparative genomics of 213 strains and associated genera.</title>
        <authorList>
            <person name="Sun Z."/>
            <person name="Harris H.M."/>
            <person name="McCann A."/>
            <person name="Guo C."/>
            <person name="Argimon S."/>
            <person name="Zhang W."/>
            <person name="Yang X."/>
            <person name="Jeffery I.B."/>
            <person name="Cooney J.C."/>
            <person name="Kagawa T.F."/>
            <person name="Liu W."/>
            <person name="Song Y."/>
            <person name="Salvetti E."/>
            <person name="Wrobel A."/>
            <person name="Rasinkangas P."/>
            <person name="Parkhill J."/>
            <person name="Rea M.C."/>
            <person name="O'Sullivan O."/>
            <person name="Ritari J."/>
            <person name="Douillard F.P."/>
            <person name="Paul Ross R."/>
            <person name="Yang R."/>
            <person name="Briner A.E."/>
            <person name="Felis G.E."/>
            <person name="de Vos W.M."/>
            <person name="Barrangou R."/>
            <person name="Klaenhammer T.R."/>
            <person name="Caufield P.W."/>
            <person name="Cui Y."/>
            <person name="Zhang H."/>
            <person name="O'Toole P.W."/>
        </authorList>
    </citation>
    <scope>NUCLEOTIDE SEQUENCE [LARGE SCALE GENOMIC DNA]</scope>
    <source>
        <strain evidence="5 6">DSM 23026</strain>
    </source>
</reference>
<dbReference type="AlphaFoldDB" id="A0A0R2NLJ3"/>
<dbReference type="CDD" id="cd02136">
    <property type="entry name" value="PnbA_NfnB-like"/>
    <property type="match status" value="1"/>
</dbReference>
<name>A0A0R2NLJ3_9LACO</name>
<dbReference type="GO" id="GO:0016491">
    <property type="term" value="F:oxidoreductase activity"/>
    <property type="evidence" value="ECO:0007669"/>
    <property type="project" value="UniProtKB-KW"/>
</dbReference>
<dbReference type="RefSeq" id="WP_057799668.1">
    <property type="nucleotide sequence ID" value="NZ_BJZZ01000020.1"/>
</dbReference>
<evidence type="ECO:0000259" key="4">
    <source>
        <dbReference type="Pfam" id="PF00881"/>
    </source>
</evidence>
<dbReference type="InterPro" id="IPR050627">
    <property type="entry name" value="Nitroreductase/BluB"/>
</dbReference>
<dbReference type="PANTHER" id="PTHR23026:SF90">
    <property type="entry name" value="IODOTYROSINE DEIODINASE 1"/>
    <property type="match status" value="1"/>
</dbReference>
<dbReference type="InterPro" id="IPR029479">
    <property type="entry name" value="Nitroreductase"/>
</dbReference>
<sequence>MDTIETIHQRHATRAFKDDTISNELLKSIIADAQTAPSWGNSQPWKVTIATGESLSTIKNNFNEASKNNLMEDADLSKAHRGDFSSFASQNMGDWVGTFHPIITADSDTYWDSRRSLYHAPAIAYLTIGKNPNSWSIYDLGAFSQTLMLSATARGVQSLVSYELIKYPDIIRDALKIPSDQIIAIGVALGYEKTDKVLNQFRSHRINVDDILNIVD</sequence>
<dbReference type="PATRIC" id="fig|480391.4.peg.581"/>
<feature type="domain" description="Nitroreductase" evidence="4">
    <location>
        <begin position="7"/>
        <end position="191"/>
    </location>
</feature>
<evidence type="ECO:0000256" key="2">
    <source>
        <dbReference type="ARBA" id="ARBA00022643"/>
    </source>
</evidence>
<dbReference type="SUPFAM" id="SSF55469">
    <property type="entry name" value="FMN-dependent nitroreductase-like"/>
    <property type="match status" value="1"/>
</dbReference>
<proteinExistence type="predicted"/>
<gene>
    <name evidence="5" type="ORF">IV88_GL000573</name>
</gene>
<dbReference type="PANTHER" id="PTHR23026">
    <property type="entry name" value="NADPH NITROREDUCTASE"/>
    <property type="match status" value="1"/>
</dbReference>
<keyword evidence="6" id="KW-1185">Reference proteome</keyword>
<comment type="caution">
    <text evidence="5">The sequence shown here is derived from an EMBL/GenBank/DDBJ whole genome shotgun (WGS) entry which is preliminary data.</text>
</comment>
<evidence type="ECO:0000256" key="3">
    <source>
        <dbReference type="ARBA" id="ARBA00023002"/>
    </source>
</evidence>
<keyword evidence="1" id="KW-0285">Flavoprotein</keyword>
<evidence type="ECO:0000256" key="1">
    <source>
        <dbReference type="ARBA" id="ARBA00022630"/>
    </source>
</evidence>
<evidence type="ECO:0000313" key="6">
    <source>
        <dbReference type="Proteomes" id="UP000051249"/>
    </source>
</evidence>
<dbReference type="InterPro" id="IPR000415">
    <property type="entry name" value="Nitroreductase-like"/>
</dbReference>
<dbReference type="Gene3D" id="3.40.109.10">
    <property type="entry name" value="NADH Oxidase"/>
    <property type="match status" value="1"/>
</dbReference>
<organism evidence="5 6">
    <name type="scientific">Pediococcus argentinicus</name>
    <dbReference type="NCBI Taxonomy" id="480391"/>
    <lineage>
        <taxon>Bacteria</taxon>
        <taxon>Bacillati</taxon>
        <taxon>Bacillota</taxon>
        <taxon>Bacilli</taxon>
        <taxon>Lactobacillales</taxon>
        <taxon>Lactobacillaceae</taxon>
        <taxon>Pediococcus</taxon>
    </lineage>
</organism>
<dbReference type="EMBL" id="JQCQ01000019">
    <property type="protein sequence ID" value="KRO24909.1"/>
    <property type="molecule type" value="Genomic_DNA"/>
</dbReference>
<dbReference type="Pfam" id="PF00881">
    <property type="entry name" value="Nitroreductase"/>
    <property type="match status" value="1"/>
</dbReference>
<dbReference type="Proteomes" id="UP000051249">
    <property type="component" value="Unassembled WGS sequence"/>
</dbReference>